<name>A0A8J3DIQ8_9HYPH</name>
<keyword evidence="8" id="KW-1185">Reference proteome</keyword>
<comment type="subcellular location">
    <subcellularLocation>
        <location evidence="1">Cell membrane</location>
        <topology evidence="1">Multi-pass membrane protein</topology>
    </subcellularLocation>
</comment>
<reference evidence="7" key="1">
    <citation type="journal article" date="2014" name="Int. J. Syst. Evol. Microbiol.">
        <title>Complete genome sequence of Corynebacterium casei LMG S-19264T (=DSM 44701T), isolated from a smear-ripened cheese.</title>
        <authorList>
            <consortium name="US DOE Joint Genome Institute (JGI-PGF)"/>
            <person name="Walter F."/>
            <person name="Albersmeier A."/>
            <person name="Kalinowski J."/>
            <person name="Ruckert C."/>
        </authorList>
    </citation>
    <scope>NUCLEOTIDE SEQUENCE</scope>
    <source>
        <strain evidence="7">KCTC 42097</strain>
    </source>
</reference>
<keyword evidence="2" id="KW-1003">Cell membrane</keyword>
<evidence type="ECO:0000256" key="1">
    <source>
        <dbReference type="ARBA" id="ARBA00004651"/>
    </source>
</evidence>
<comment type="caution">
    <text evidence="7">The sequence shown here is derived from an EMBL/GenBank/DDBJ whole genome shotgun (WGS) entry which is preliminary data.</text>
</comment>
<dbReference type="Proteomes" id="UP000641137">
    <property type="component" value="Unassembled WGS sequence"/>
</dbReference>
<dbReference type="Pfam" id="PF01810">
    <property type="entry name" value="LysE"/>
    <property type="match status" value="1"/>
</dbReference>
<evidence type="ECO:0000256" key="3">
    <source>
        <dbReference type="ARBA" id="ARBA00022692"/>
    </source>
</evidence>
<sequence length="216" mass="22704">MLSADFQENDEMDLTQLLPYCIALGIAAAIPGPGVIALIARALGSGFRHGLAFAGGLILGDLTFLGAACFGLAMIAAALGELFLIVRIAASIYLAYLAWKLWRSTGLNERMGAVAEESVRSSFSAGYLITLSNPKTIVFYLALMPTVIDLGSITPAIFGLLVVATTLILLLVMLPYAALAASARGVLTKPAIMRGLNRSAATILMGTAVWTLVRRS</sequence>
<evidence type="ECO:0000313" key="8">
    <source>
        <dbReference type="Proteomes" id="UP000641137"/>
    </source>
</evidence>
<keyword evidence="5 6" id="KW-0472">Membrane</keyword>
<evidence type="ECO:0000256" key="4">
    <source>
        <dbReference type="ARBA" id="ARBA00022989"/>
    </source>
</evidence>
<reference evidence="7" key="2">
    <citation type="submission" date="2020-09" db="EMBL/GenBank/DDBJ databases">
        <authorList>
            <person name="Sun Q."/>
            <person name="Kim S."/>
        </authorList>
    </citation>
    <scope>NUCLEOTIDE SEQUENCE</scope>
    <source>
        <strain evidence="7">KCTC 42097</strain>
    </source>
</reference>
<keyword evidence="3 6" id="KW-0812">Transmembrane</keyword>
<feature type="transmembrane region" description="Helical" evidence="6">
    <location>
        <begin position="123"/>
        <end position="144"/>
    </location>
</feature>
<evidence type="ECO:0000256" key="2">
    <source>
        <dbReference type="ARBA" id="ARBA00022475"/>
    </source>
</evidence>
<feature type="transmembrane region" description="Helical" evidence="6">
    <location>
        <begin position="82"/>
        <end position="102"/>
    </location>
</feature>
<dbReference type="PANTHER" id="PTHR30086">
    <property type="entry name" value="ARGININE EXPORTER PROTEIN ARGO"/>
    <property type="match status" value="1"/>
</dbReference>
<organism evidence="7 8">
    <name type="scientific">Limoniibacter endophyticus</name>
    <dbReference type="NCBI Taxonomy" id="1565040"/>
    <lineage>
        <taxon>Bacteria</taxon>
        <taxon>Pseudomonadati</taxon>
        <taxon>Pseudomonadota</taxon>
        <taxon>Alphaproteobacteria</taxon>
        <taxon>Hyphomicrobiales</taxon>
        <taxon>Bartonellaceae</taxon>
        <taxon>Limoniibacter</taxon>
    </lineage>
</organism>
<evidence type="ECO:0000256" key="6">
    <source>
        <dbReference type="SAM" id="Phobius"/>
    </source>
</evidence>
<evidence type="ECO:0000313" key="7">
    <source>
        <dbReference type="EMBL" id="GHC75514.1"/>
    </source>
</evidence>
<protein>
    <submittedName>
        <fullName evidence="7">Lysine transporter LysE</fullName>
    </submittedName>
</protein>
<keyword evidence="4 6" id="KW-1133">Transmembrane helix</keyword>
<dbReference type="GO" id="GO:0015171">
    <property type="term" value="F:amino acid transmembrane transporter activity"/>
    <property type="evidence" value="ECO:0007669"/>
    <property type="project" value="TreeGrafter"/>
</dbReference>
<evidence type="ECO:0000256" key="5">
    <source>
        <dbReference type="ARBA" id="ARBA00023136"/>
    </source>
</evidence>
<accession>A0A8J3DIQ8</accession>
<dbReference type="AlphaFoldDB" id="A0A8J3DIQ8"/>
<feature type="transmembrane region" description="Helical" evidence="6">
    <location>
        <begin position="17"/>
        <end position="39"/>
    </location>
</feature>
<dbReference type="EMBL" id="BMZO01000008">
    <property type="protein sequence ID" value="GHC75514.1"/>
    <property type="molecule type" value="Genomic_DNA"/>
</dbReference>
<dbReference type="PANTHER" id="PTHR30086:SF20">
    <property type="entry name" value="ARGININE EXPORTER PROTEIN ARGO-RELATED"/>
    <property type="match status" value="1"/>
</dbReference>
<dbReference type="GO" id="GO:0005886">
    <property type="term" value="C:plasma membrane"/>
    <property type="evidence" value="ECO:0007669"/>
    <property type="project" value="UniProtKB-SubCell"/>
</dbReference>
<gene>
    <name evidence="7" type="ORF">GCM10010136_25540</name>
</gene>
<feature type="transmembrane region" description="Helical" evidence="6">
    <location>
        <begin position="156"/>
        <end position="183"/>
    </location>
</feature>
<feature type="transmembrane region" description="Helical" evidence="6">
    <location>
        <begin position="51"/>
        <end position="76"/>
    </location>
</feature>
<dbReference type="InterPro" id="IPR001123">
    <property type="entry name" value="LeuE-type"/>
</dbReference>
<proteinExistence type="predicted"/>